<feature type="coiled-coil region" evidence="1">
    <location>
        <begin position="169"/>
        <end position="234"/>
    </location>
</feature>
<dbReference type="SUPFAM" id="SSF46689">
    <property type="entry name" value="Homeodomain-like"/>
    <property type="match status" value="1"/>
</dbReference>
<organism evidence="2 3">
    <name type="scientific">Morganella morganii</name>
    <name type="common">Proteus morganii</name>
    <dbReference type="NCBI Taxonomy" id="582"/>
    <lineage>
        <taxon>Bacteria</taxon>
        <taxon>Pseudomonadati</taxon>
        <taxon>Pseudomonadota</taxon>
        <taxon>Gammaproteobacteria</taxon>
        <taxon>Enterobacterales</taxon>
        <taxon>Morganellaceae</taxon>
        <taxon>Morganella</taxon>
    </lineage>
</organism>
<keyword evidence="1" id="KW-0175">Coiled coil</keyword>
<proteinExistence type="predicted"/>
<comment type="caution">
    <text evidence="2">The sequence shown here is derived from an EMBL/GenBank/DDBJ whole genome shotgun (WGS) entry which is preliminary data.</text>
</comment>
<dbReference type="AlphaFoldDB" id="A0A9Q4CN64"/>
<dbReference type="Gene3D" id="1.10.10.60">
    <property type="entry name" value="Homeodomain-like"/>
    <property type="match status" value="1"/>
</dbReference>
<evidence type="ECO:0000313" key="2">
    <source>
        <dbReference type="EMBL" id="MCY0788491.1"/>
    </source>
</evidence>
<sequence>MRNRLKNALSLMDCQTTESLISQFLPHCFSRSSLSALAVMVLSPRDNRLLSYSVDYAQPQVTTGLLDTDASDIRQPLVQVTFSRTPTCWENLSQGSHLEDSSLKTFIRGLPANTGIHGFPFCDHEGKPAGAICRLGTDLSHKEHEKGMTAIYYRIFCHHYGTLTRRMQIRTQNQQLHKLLQLAQEKERRLEAMMTHTMVTPALSQVSAPDLSGISDLTEALDRYESDILTYRMQADNDDLKEVATKLNMSKRALVYKLKKYGYLS</sequence>
<protein>
    <recommendedName>
        <fullName evidence="4">Fis family transcriptional regulator</fullName>
    </recommendedName>
</protein>
<dbReference type="InterPro" id="IPR009057">
    <property type="entry name" value="Homeodomain-like_sf"/>
</dbReference>
<name>A0A9Q4CN64_MORMO</name>
<evidence type="ECO:0000313" key="3">
    <source>
        <dbReference type="Proteomes" id="UP001076655"/>
    </source>
</evidence>
<gene>
    <name evidence="2" type="ORF">N0392_02150</name>
</gene>
<dbReference type="Proteomes" id="UP001076655">
    <property type="component" value="Unassembled WGS sequence"/>
</dbReference>
<reference evidence="2" key="1">
    <citation type="submission" date="2022-08" db="EMBL/GenBank/DDBJ databases">
        <authorList>
            <person name="Dale J.L."/>
        </authorList>
    </citation>
    <scope>NUCLEOTIDE SEQUENCE</scope>
    <source>
        <strain evidence="2">2022EL-00758</strain>
    </source>
</reference>
<dbReference type="EMBL" id="JAPNMI010000001">
    <property type="protein sequence ID" value="MCY0788491.1"/>
    <property type="molecule type" value="Genomic_DNA"/>
</dbReference>
<accession>A0A9Q4CN64</accession>
<dbReference type="RefSeq" id="WP_052927279.1">
    <property type="nucleotide sequence ID" value="NZ_CP135144.1"/>
</dbReference>
<evidence type="ECO:0000256" key="1">
    <source>
        <dbReference type="SAM" id="Coils"/>
    </source>
</evidence>
<evidence type="ECO:0008006" key="4">
    <source>
        <dbReference type="Google" id="ProtNLM"/>
    </source>
</evidence>